<proteinExistence type="predicted"/>
<reference evidence="3" key="1">
    <citation type="journal article" date="2019" name="Int. J. Syst. Evol. Microbiol.">
        <title>The Global Catalogue of Microorganisms (GCM) 10K type strain sequencing project: providing services to taxonomists for standard genome sequencing and annotation.</title>
        <authorList>
            <consortium name="The Broad Institute Genomics Platform"/>
            <consortium name="The Broad Institute Genome Sequencing Center for Infectious Disease"/>
            <person name="Wu L."/>
            <person name="Ma J."/>
        </authorList>
    </citation>
    <scope>NUCLEOTIDE SEQUENCE [LARGE SCALE GENOMIC DNA]</scope>
    <source>
        <strain evidence="3">CGMCC 1.15439</strain>
    </source>
</reference>
<feature type="region of interest" description="Disordered" evidence="1">
    <location>
        <begin position="1"/>
        <end position="35"/>
    </location>
</feature>
<evidence type="ECO:0000313" key="3">
    <source>
        <dbReference type="Proteomes" id="UP000620046"/>
    </source>
</evidence>
<protein>
    <submittedName>
        <fullName evidence="2">Uncharacterized protein</fullName>
    </submittedName>
</protein>
<keyword evidence="3" id="KW-1185">Reference proteome</keyword>
<evidence type="ECO:0000256" key="1">
    <source>
        <dbReference type="SAM" id="MobiDB-lite"/>
    </source>
</evidence>
<dbReference type="Proteomes" id="UP000620046">
    <property type="component" value="Unassembled WGS sequence"/>
</dbReference>
<comment type="caution">
    <text evidence="2">The sequence shown here is derived from an EMBL/GenBank/DDBJ whole genome shotgun (WGS) entry which is preliminary data.</text>
</comment>
<feature type="compositionally biased region" description="Basic and acidic residues" evidence="1">
    <location>
        <begin position="1"/>
        <end position="23"/>
    </location>
</feature>
<accession>A0ABQ1FRD5</accession>
<name>A0ABQ1FRD5_9GAMM</name>
<dbReference type="EMBL" id="BMJA01000001">
    <property type="protein sequence ID" value="GGA25347.1"/>
    <property type="molecule type" value="Genomic_DNA"/>
</dbReference>
<organism evidence="2 3">
    <name type="scientific">Dyella nitratireducens</name>
    <dbReference type="NCBI Taxonomy" id="1849580"/>
    <lineage>
        <taxon>Bacteria</taxon>
        <taxon>Pseudomonadati</taxon>
        <taxon>Pseudomonadota</taxon>
        <taxon>Gammaproteobacteria</taxon>
        <taxon>Lysobacterales</taxon>
        <taxon>Rhodanobacteraceae</taxon>
        <taxon>Dyella</taxon>
    </lineage>
</organism>
<evidence type="ECO:0000313" key="2">
    <source>
        <dbReference type="EMBL" id="GGA25347.1"/>
    </source>
</evidence>
<sequence>MRLDDEEPGHDSETCNDGKYRDDDGLDSPARKRARMTTVSGIHDLSLLQWH</sequence>
<gene>
    <name evidence="2" type="ORF">GCM10010981_12360</name>
</gene>